<organism evidence="1 2">
    <name type="scientific">Mycobacterium phage Mindy</name>
    <dbReference type="NCBI Taxonomy" id="1647311"/>
    <lineage>
        <taxon>Viruses</taxon>
        <taxon>Duplodnaviria</taxon>
        <taxon>Heunggongvirae</taxon>
        <taxon>Uroviricota</taxon>
        <taxon>Caudoviricetes</taxon>
        <taxon>Kostyavirus</taxon>
        <taxon>Kostyavirus toto</taxon>
    </lineage>
</organism>
<dbReference type="RefSeq" id="YP_009225422.1">
    <property type="nucleotide sequence ID" value="NC_029093.1"/>
</dbReference>
<gene>
    <name evidence="1" type="primary">137</name>
    <name evidence="1" type="ORF">SEA_MINDY_137</name>
</gene>
<evidence type="ECO:0000313" key="1">
    <source>
        <dbReference type="EMBL" id="AKF15165.1"/>
    </source>
</evidence>
<dbReference type="EMBL" id="KR080204">
    <property type="protein sequence ID" value="AKF15165.1"/>
    <property type="molecule type" value="Genomic_DNA"/>
</dbReference>
<accession>A0A0F6WF37</accession>
<name>A0A0F6WF37_9CAUD</name>
<dbReference type="GeneID" id="26796420"/>
<dbReference type="Proteomes" id="UP000201946">
    <property type="component" value="Segment"/>
</dbReference>
<protein>
    <submittedName>
        <fullName evidence="1">Uncharacterized protein</fullName>
    </submittedName>
</protein>
<evidence type="ECO:0000313" key="2">
    <source>
        <dbReference type="Proteomes" id="UP000201946"/>
    </source>
</evidence>
<reference evidence="1 2" key="1">
    <citation type="journal article" date="2015" name="Genome Announc.">
        <title>Genome Sequence of Mycobacteriophage Mindy.</title>
        <authorList>
            <person name="Pope W.H."/>
            <person name="Bernstein N.I."/>
            <person name="Fasolas C.S."/>
            <person name="Mezghani N."/>
            <person name="Pressimone C.A."/>
            <person name="Selvakumar P."/>
            <person name="Stanton A.C."/>
            <person name="Lapin J.S."/>
            <person name="Prout A.K."/>
            <person name="Grubb S.R."/>
            <person name="Warner M.H."/>
            <person name="Bowman C.A."/>
            <person name="Russell D.A."/>
            <person name="Hatfull G.F."/>
        </authorList>
    </citation>
    <scope>NUCLEOTIDE SEQUENCE [LARGE SCALE GENOMIC DNA]</scope>
</reference>
<dbReference type="KEGG" id="vg:26796420"/>
<sequence>MTESTKGMLTEYVENAAETIREYARQIESAEYGNRWTITDDDGNQHVTIADSESSAYEIIVSENTTALTGEPDTWVIELDEFDEPTIVDEYGNESPISEFPISVEVKIGRPLAVVIGTGGPHIEIVQDLSEGSAKLVGYWGIENVYRYGDEFQTVLDYLTDSLYDAAPEEWK</sequence>
<proteinExistence type="predicted"/>